<reference evidence="2 3" key="1">
    <citation type="journal article" date="2018" name="New Phytol.">
        <title>Phylogenomics of Endogonaceae and evolution of mycorrhizas within Mucoromycota.</title>
        <authorList>
            <person name="Chang Y."/>
            <person name="Desiro A."/>
            <person name="Na H."/>
            <person name="Sandor L."/>
            <person name="Lipzen A."/>
            <person name="Clum A."/>
            <person name="Barry K."/>
            <person name="Grigoriev I.V."/>
            <person name="Martin F.M."/>
            <person name="Stajich J.E."/>
            <person name="Smith M.E."/>
            <person name="Bonito G."/>
            <person name="Spatafora J.W."/>
        </authorList>
    </citation>
    <scope>NUCLEOTIDE SEQUENCE [LARGE SCALE GENOMIC DNA]</scope>
    <source>
        <strain evidence="2 3">AD002</strain>
    </source>
</reference>
<evidence type="ECO:0000256" key="1">
    <source>
        <dbReference type="SAM" id="MobiDB-lite"/>
    </source>
</evidence>
<dbReference type="Proteomes" id="UP000274822">
    <property type="component" value="Unassembled WGS sequence"/>
</dbReference>
<accession>A0A433QYY8</accession>
<comment type="caution">
    <text evidence="2">The sequence shown here is derived from an EMBL/GenBank/DDBJ whole genome shotgun (WGS) entry which is preliminary data.</text>
</comment>
<protein>
    <submittedName>
        <fullName evidence="2">Uncharacterized protein</fullName>
    </submittedName>
</protein>
<dbReference type="AlphaFoldDB" id="A0A433QYY8"/>
<feature type="region of interest" description="Disordered" evidence="1">
    <location>
        <begin position="1"/>
        <end position="123"/>
    </location>
</feature>
<proteinExistence type="predicted"/>
<feature type="compositionally biased region" description="Basic and acidic residues" evidence="1">
    <location>
        <begin position="103"/>
        <end position="123"/>
    </location>
</feature>
<organism evidence="2 3">
    <name type="scientific">Jimgerdemannia flammicorona</name>
    <dbReference type="NCBI Taxonomy" id="994334"/>
    <lineage>
        <taxon>Eukaryota</taxon>
        <taxon>Fungi</taxon>
        <taxon>Fungi incertae sedis</taxon>
        <taxon>Mucoromycota</taxon>
        <taxon>Mucoromycotina</taxon>
        <taxon>Endogonomycetes</taxon>
        <taxon>Endogonales</taxon>
        <taxon>Endogonaceae</taxon>
        <taxon>Jimgerdemannia</taxon>
    </lineage>
</organism>
<feature type="compositionally biased region" description="Polar residues" evidence="1">
    <location>
        <begin position="70"/>
        <end position="81"/>
    </location>
</feature>
<name>A0A433QYY8_9FUNG</name>
<keyword evidence="3" id="KW-1185">Reference proteome</keyword>
<evidence type="ECO:0000313" key="3">
    <source>
        <dbReference type="Proteomes" id="UP000274822"/>
    </source>
</evidence>
<dbReference type="EMBL" id="RBNJ01000257">
    <property type="protein sequence ID" value="RUS35006.1"/>
    <property type="molecule type" value="Genomic_DNA"/>
</dbReference>
<gene>
    <name evidence="2" type="ORF">BC938DRAFT_476989</name>
</gene>
<evidence type="ECO:0000313" key="2">
    <source>
        <dbReference type="EMBL" id="RUS35006.1"/>
    </source>
</evidence>
<sequence>MSNHRGNLPSVPASPVVPPTPQNSISTPPTDNPAPSDHHPVAAIATTGEDELNYYPLLMSEHGNEEPIASSLSPPAGQSPTHHPHHHEEENWDLYPAIVQMLHEMENGGERKDKRAGERGRQE</sequence>